<name>A0A2K8NYZ0_9MOLU</name>
<proteinExistence type="predicted"/>
<accession>A0A2K8NYZ0</accession>
<keyword evidence="3" id="KW-1185">Reference proteome</keyword>
<dbReference type="AlphaFoldDB" id="A0A2K8NYZ0"/>
<evidence type="ECO:0000256" key="1">
    <source>
        <dbReference type="SAM" id="Phobius"/>
    </source>
</evidence>
<evidence type="ECO:0000313" key="2">
    <source>
        <dbReference type="EMBL" id="ATZ19039.1"/>
    </source>
</evidence>
<evidence type="ECO:0000313" key="3">
    <source>
        <dbReference type="Proteomes" id="UP000232230"/>
    </source>
</evidence>
<feature type="transmembrane region" description="Helical" evidence="1">
    <location>
        <begin position="6"/>
        <end position="30"/>
    </location>
</feature>
<sequence>MDLTTSLRIATICTSVFFSLTSVTLTIVLYRINRKEIRKNKNENQREKIIKGGQIVVDRLIKIDYQINSTLENQMSKKPSELFEELLNLMGTKIFIIENFMRFNKIKKIYCFNKNYNWYTDHSGNVNVDAVQYISAIHEEILDFYKYVERHEKITKSKIVNKYEKLTKIKFSYNDIKWQEINNKYIFQIFSCEDCKNKLHAFDQKYGEESNN</sequence>
<dbReference type="KEGG" id="esx:ESOMN_v1c06570"/>
<keyword evidence="1" id="KW-0812">Transmembrane</keyword>
<keyword evidence="1" id="KW-1133">Transmembrane helix</keyword>
<keyword evidence="1" id="KW-0472">Membrane</keyword>
<organism evidence="2 3">
    <name type="scientific">Williamsoniiplasma somnilux</name>
    <dbReference type="NCBI Taxonomy" id="215578"/>
    <lineage>
        <taxon>Bacteria</taxon>
        <taxon>Bacillati</taxon>
        <taxon>Mycoplasmatota</taxon>
        <taxon>Mollicutes</taxon>
        <taxon>Entomoplasmatales</taxon>
        <taxon>Williamsoniiplasma</taxon>
    </lineage>
</organism>
<protein>
    <submittedName>
        <fullName evidence="2">Uncharacterized protein</fullName>
    </submittedName>
</protein>
<dbReference type="RefSeq" id="WP_024863553.1">
    <property type="nucleotide sequence ID" value="NZ_CP024965.1"/>
</dbReference>
<reference evidence="2 3" key="1">
    <citation type="submission" date="2017-11" db="EMBL/GenBank/DDBJ databases">
        <title>Genome sequence of Entomoplasma somnilux PYAN-1 (ATCC 49194).</title>
        <authorList>
            <person name="Lo W.-S."/>
            <person name="Gasparich G.E."/>
            <person name="Kuo C.-H."/>
        </authorList>
    </citation>
    <scope>NUCLEOTIDE SEQUENCE [LARGE SCALE GENOMIC DNA]</scope>
    <source>
        <strain evidence="2 3">PYAN-1</strain>
    </source>
</reference>
<dbReference type="EMBL" id="CP024965">
    <property type="protein sequence ID" value="ATZ19039.1"/>
    <property type="molecule type" value="Genomic_DNA"/>
</dbReference>
<gene>
    <name evidence="2" type="ORF">ESOMN_v1c06570</name>
</gene>
<dbReference type="Proteomes" id="UP000232230">
    <property type="component" value="Chromosome"/>
</dbReference>